<dbReference type="PATRIC" id="fig|1236703.3.peg.915"/>
<dbReference type="AlphaFoldDB" id="S3DZ29"/>
<feature type="domain" description="Initiator Rep protein WH1" evidence="2">
    <location>
        <begin position="28"/>
        <end position="174"/>
    </location>
</feature>
<gene>
    <name evidence="3" type="ORF">O1U_0014</name>
</gene>
<evidence type="ECO:0000256" key="1">
    <source>
        <dbReference type="ARBA" id="ARBA00038283"/>
    </source>
</evidence>
<dbReference type="Proteomes" id="UP000053688">
    <property type="component" value="Unassembled WGS sequence"/>
</dbReference>
<proteinExistence type="inferred from homology"/>
<organism evidence="3 4">
    <name type="scientific">Candidatus Photodesmus katoptron Akat1</name>
    <dbReference type="NCBI Taxonomy" id="1236703"/>
    <lineage>
        <taxon>Bacteria</taxon>
        <taxon>Pseudomonadati</taxon>
        <taxon>Pseudomonadota</taxon>
        <taxon>Gammaproteobacteria</taxon>
        <taxon>Vibrionales</taxon>
        <taxon>Vibrionaceae</taxon>
        <taxon>Candidatus Photodesmus</taxon>
    </lineage>
</organism>
<dbReference type="GO" id="GO:0003887">
    <property type="term" value="F:DNA-directed DNA polymerase activity"/>
    <property type="evidence" value="ECO:0007669"/>
    <property type="project" value="InterPro"/>
</dbReference>
<geneLocation type="plasmid" evidence="3">
    <name>pPK001</name>
</geneLocation>
<keyword evidence="4" id="KW-1185">Reference proteome</keyword>
<reference evidence="3 4" key="1">
    <citation type="journal article" date="2014" name="Environ. Microbiol.">
        <title>Genomic signatures of obligate host dependence in the luminous bacterial symbiont of a vertebrate.</title>
        <authorList>
            <person name="Hendry T.A."/>
            <person name="de Wet J.R."/>
            <person name="Dunlap P.V."/>
        </authorList>
    </citation>
    <scope>NUCLEOTIDE SEQUENCE [LARGE SCALE GENOMIC DNA]</scope>
    <source>
        <strain evidence="3 4">Akat1</strain>
        <plasmid evidence="3">pPK001</plasmid>
    </source>
</reference>
<protein>
    <submittedName>
        <fullName evidence="3">Initiator replication protein</fullName>
    </submittedName>
</protein>
<dbReference type="InterPro" id="IPR036390">
    <property type="entry name" value="WH_DNA-bd_sf"/>
</dbReference>
<comment type="caution">
    <text evidence="3">The sequence shown here is derived from an EMBL/GenBank/DDBJ whole genome shotgun (WGS) entry which is preliminary data.</text>
</comment>
<dbReference type="eggNOG" id="COG5527">
    <property type="taxonomic scope" value="Bacteria"/>
</dbReference>
<dbReference type="InterPro" id="IPR000525">
    <property type="entry name" value="Initiator_Rep_WH1"/>
</dbReference>
<evidence type="ECO:0000313" key="4">
    <source>
        <dbReference type="Proteomes" id="UP000053688"/>
    </source>
</evidence>
<dbReference type="Pfam" id="PF01051">
    <property type="entry name" value="Rep3_N"/>
    <property type="match status" value="1"/>
</dbReference>
<dbReference type="InterPro" id="IPR036388">
    <property type="entry name" value="WH-like_DNA-bd_sf"/>
</dbReference>
<evidence type="ECO:0000259" key="2">
    <source>
        <dbReference type="Pfam" id="PF01051"/>
    </source>
</evidence>
<accession>S3DZ29</accession>
<evidence type="ECO:0000313" key="3">
    <source>
        <dbReference type="EMBL" id="EPE37186.1"/>
    </source>
</evidence>
<dbReference type="Gene3D" id="1.10.10.10">
    <property type="entry name" value="Winged helix-like DNA-binding domain superfamily/Winged helix DNA-binding domain"/>
    <property type="match status" value="2"/>
</dbReference>
<dbReference type="GO" id="GO:0006270">
    <property type="term" value="P:DNA replication initiation"/>
    <property type="evidence" value="ECO:0007669"/>
    <property type="project" value="InterPro"/>
</dbReference>
<dbReference type="EMBL" id="AMSD01000003">
    <property type="protein sequence ID" value="EPE37186.1"/>
    <property type="molecule type" value="Genomic_DNA"/>
</dbReference>
<dbReference type="RefSeq" id="WP_016504204.1">
    <property type="nucleotide sequence ID" value="NZ_AMSD01000003.1"/>
</dbReference>
<sequence>MYKKLTAIFMSKSMKQSYLVKKHLPKHIKKGHQILFSRQDLSVRETDMFALMIAQMTPEDWKKSTPVYEFHASQISKWLSIKHKHIGSNLSPVAKRLSERKVGVKTVTPNGQEEFDYIPFFKRLTYKNSKLLMVPNDELRSEYIEYKKGFALINTQNFLNLKKEYSKRLYELLSRFKTSGTIMKIQKIEDLKGLFGILDEKGKLKQDKQSFKKNSVFMKRCIRDSIKEISENSMTKKEILFLESKDGHLGYQIFKNSKKTSGIEFLYRWIGKDFGIEINIKDAQKNIKEMEIKRLKNKQRLTVEELKLLANSYYVINRSDIALEVEQGIERRLKDQNKNLKSIESEEMDMFLSKLQFLKKASGNPDY</sequence>
<dbReference type="SUPFAM" id="SSF46785">
    <property type="entry name" value="Winged helix' DNA-binding domain"/>
    <property type="match status" value="2"/>
</dbReference>
<comment type="similarity">
    <text evidence="1">Belongs to the initiator RepB protein family.</text>
</comment>
<keyword evidence="3" id="KW-0614">Plasmid</keyword>
<name>S3DZ29_9GAMM</name>